<feature type="transmembrane region" description="Helical" evidence="1">
    <location>
        <begin position="70"/>
        <end position="89"/>
    </location>
</feature>
<organism evidence="2 3">
    <name type="scientific">Rhizobium bangladeshense</name>
    <dbReference type="NCBI Taxonomy" id="1138189"/>
    <lineage>
        <taxon>Bacteria</taxon>
        <taxon>Pseudomonadati</taxon>
        <taxon>Pseudomonadota</taxon>
        <taxon>Alphaproteobacteria</taxon>
        <taxon>Hyphomicrobiales</taxon>
        <taxon>Rhizobiaceae</taxon>
        <taxon>Rhizobium/Agrobacterium group</taxon>
        <taxon>Rhizobium</taxon>
    </lineage>
</organism>
<evidence type="ECO:0000256" key="1">
    <source>
        <dbReference type="SAM" id="Phobius"/>
    </source>
</evidence>
<comment type="caution">
    <text evidence="2">The sequence shown here is derived from an EMBL/GenBank/DDBJ whole genome shotgun (WGS) entry which is preliminary data.</text>
</comment>
<sequence length="174" mass="19201">MNEASNFRLTKRSASHLPQGPVPIRRTAIIALCSVGTASLLRYLMGARLYRSTIHHNVSGSDGRQHFRGFYCGLLTTILAAIVSAYAWLPALDLFELTQQSWIGLAVFLLASTLIVVVAHLMHLLVRALRQSEEQADLIAKEMKHRMSNLLQMTGRIGEADVQGRRPGTVPGVQ</sequence>
<feature type="transmembrane region" description="Helical" evidence="1">
    <location>
        <begin position="101"/>
        <end position="126"/>
    </location>
</feature>
<protein>
    <submittedName>
        <fullName evidence="2">Uncharacterized protein</fullName>
    </submittedName>
</protein>
<keyword evidence="1" id="KW-0472">Membrane</keyword>
<gene>
    <name evidence="2" type="ORF">HJA87_16050</name>
</gene>
<reference evidence="2 3" key="1">
    <citation type="submission" date="2020-06" db="EMBL/GenBank/DDBJ databases">
        <title>Global-level population genomics: horizontal gene transfer, symbiosis and evolution in Rhizobia.</title>
        <authorList>
            <person name="Gai Y."/>
        </authorList>
    </citation>
    <scope>NUCLEOTIDE SEQUENCE [LARGE SCALE GENOMIC DNA]</scope>
    <source>
        <strain evidence="2 3">PLR6_1b</strain>
    </source>
</reference>
<name>A0ABS7LJM8_9HYPH</name>
<dbReference type="RefSeq" id="WP_222012328.1">
    <property type="nucleotide sequence ID" value="NZ_JABTXI010000005.1"/>
</dbReference>
<keyword evidence="1" id="KW-1133">Transmembrane helix</keyword>
<evidence type="ECO:0000313" key="2">
    <source>
        <dbReference type="EMBL" id="MBY3591369.1"/>
    </source>
</evidence>
<dbReference type="Proteomes" id="UP000720124">
    <property type="component" value="Unassembled WGS sequence"/>
</dbReference>
<evidence type="ECO:0000313" key="3">
    <source>
        <dbReference type="Proteomes" id="UP000720124"/>
    </source>
</evidence>
<keyword evidence="3" id="KW-1185">Reference proteome</keyword>
<dbReference type="EMBL" id="JABTXI010000005">
    <property type="protein sequence ID" value="MBY3591369.1"/>
    <property type="molecule type" value="Genomic_DNA"/>
</dbReference>
<accession>A0ABS7LJM8</accession>
<keyword evidence="1" id="KW-0812">Transmembrane</keyword>
<feature type="transmembrane region" description="Helical" evidence="1">
    <location>
        <begin position="28"/>
        <end position="50"/>
    </location>
</feature>
<proteinExistence type="predicted"/>